<evidence type="ECO:0000313" key="3">
    <source>
        <dbReference type="Proteomes" id="UP000778523"/>
    </source>
</evidence>
<dbReference type="CDD" id="cd05280">
    <property type="entry name" value="MDR_yhdh_yhfp"/>
    <property type="match status" value="1"/>
</dbReference>
<comment type="caution">
    <text evidence="2">The sequence shown here is derived from an EMBL/GenBank/DDBJ whole genome shotgun (WGS) entry which is preliminary data.</text>
</comment>
<dbReference type="InterPro" id="IPR011032">
    <property type="entry name" value="GroES-like_sf"/>
</dbReference>
<organism evidence="2 3">
    <name type="scientific">Uliginosibacterium aquaticum</name>
    <dbReference type="NCBI Taxonomy" id="2731212"/>
    <lineage>
        <taxon>Bacteria</taxon>
        <taxon>Pseudomonadati</taxon>
        <taxon>Pseudomonadota</taxon>
        <taxon>Betaproteobacteria</taxon>
        <taxon>Rhodocyclales</taxon>
        <taxon>Zoogloeaceae</taxon>
        <taxon>Uliginosibacterium</taxon>
    </lineage>
</organism>
<dbReference type="NCBIfam" id="TIGR02823">
    <property type="entry name" value="oxido_YhdH"/>
    <property type="match status" value="1"/>
</dbReference>
<dbReference type="GO" id="GO:0043958">
    <property type="term" value="F:acryloyl-CoA reductase (NADH) activity"/>
    <property type="evidence" value="ECO:0007669"/>
    <property type="project" value="UniProtKB-EC"/>
</dbReference>
<accession>A0ABX2ICE8</accession>
<dbReference type="InterPro" id="IPR014188">
    <property type="entry name" value="Acrylyl-CoA_reductase_AcuI"/>
</dbReference>
<dbReference type="InterPro" id="IPR051397">
    <property type="entry name" value="Zn-ADH-like_protein"/>
</dbReference>
<keyword evidence="3" id="KW-1185">Reference proteome</keyword>
<dbReference type="Gene3D" id="3.40.50.720">
    <property type="entry name" value="NAD(P)-binding Rossmann-like Domain"/>
    <property type="match status" value="1"/>
</dbReference>
<dbReference type="RefSeq" id="WP_170020716.1">
    <property type="nucleotide sequence ID" value="NZ_JABCSC020000001.1"/>
</dbReference>
<sequence>MTFFRAFCIERSAPATREALCGRFLSLDETALDAGDVLIRVECSSVNFKDALAATGRGKVVRRFPCVGGIDLAGTVLRSAAPRFAPGEKVIATGYELGVAHHGGYAERALLPGGWLLPLPASLSSQESMAIGTAGLTAAMAITRMEENGLKPERGPVLVTGASGGVGTLAIDMLAGRGYEVVALTAKAEQADWLRGLGASRVMLRSELPLDAFKPLDKGIWAGVIDNLGGATLAWALSTSKPTGVVASIGLAADSHLSASMMPFVLRGVSLLGIDSVYAGFSVRERAWARLAADLRPRHLASIMRIIPFEALPQVFGEFIAARATGRTVVQIARSGETEDMT</sequence>
<proteinExistence type="predicted"/>
<reference evidence="2 3" key="1">
    <citation type="submission" date="2020-06" db="EMBL/GenBank/DDBJ databases">
        <title>Draft genome of Uliginosibacterium sp. IMCC34675.</title>
        <authorList>
            <person name="Song J."/>
        </authorList>
    </citation>
    <scope>NUCLEOTIDE SEQUENCE [LARGE SCALE GENOMIC DNA]</scope>
    <source>
        <strain evidence="2 3">IMCC34675</strain>
    </source>
</reference>
<dbReference type="PANTHER" id="PTHR43677:SF1">
    <property type="entry name" value="ACRYLYL-COA REDUCTASE ACUI-RELATED"/>
    <property type="match status" value="1"/>
</dbReference>
<gene>
    <name evidence="2" type="ORF">HJ583_004110</name>
</gene>
<dbReference type="SUPFAM" id="SSF50129">
    <property type="entry name" value="GroES-like"/>
    <property type="match status" value="1"/>
</dbReference>
<dbReference type="InterPro" id="IPR013154">
    <property type="entry name" value="ADH-like_N"/>
</dbReference>
<protein>
    <submittedName>
        <fullName evidence="2">Acryloyl-CoA reductase</fullName>
        <ecNumber evidence="2">1.3.1.95</ecNumber>
    </submittedName>
</protein>
<dbReference type="InterPro" id="IPR013149">
    <property type="entry name" value="ADH-like_C"/>
</dbReference>
<keyword evidence="2" id="KW-0560">Oxidoreductase</keyword>
<dbReference type="SUPFAM" id="SSF51735">
    <property type="entry name" value="NAD(P)-binding Rossmann-fold domains"/>
    <property type="match status" value="1"/>
</dbReference>
<dbReference type="InterPro" id="IPR020843">
    <property type="entry name" value="ER"/>
</dbReference>
<dbReference type="EMBL" id="JABCSC020000001">
    <property type="protein sequence ID" value="NSL54200.1"/>
    <property type="molecule type" value="Genomic_DNA"/>
</dbReference>
<dbReference type="PANTHER" id="PTHR43677">
    <property type="entry name" value="SHORT-CHAIN DEHYDROGENASE/REDUCTASE"/>
    <property type="match status" value="1"/>
</dbReference>
<dbReference type="InterPro" id="IPR036291">
    <property type="entry name" value="NAD(P)-bd_dom_sf"/>
</dbReference>
<dbReference type="Pfam" id="PF00107">
    <property type="entry name" value="ADH_zinc_N"/>
    <property type="match status" value="1"/>
</dbReference>
<dbReference type="Pfam" id="PF08240">
    <property type="entry name" value="ADH_N"/>
    <property type="match status" value="1"/>
</dbReference>
<dbReference type="EC" id="1.3.1.95" evidence="2"/>
<evidence type="ECO:0000259" key="1">
    <source>
        <dbReference type="SMART" id="SM00829"/>
    </source>
</evidence>
<feature type="domain" description="Enoyl reductase (ER)" evidence="1">
    <location>
        <begin position="22"/>
        <end position="330"/>
    </location>
</feature>
<name>A0ABX2ICE8_9RHOO</name>
<dbReference type="Gene3D" id="3.90.180.10">
    <property type="entry name" value="Medium-chain alcohol dehydrogenases, catalytic domain"/>
    <property type="match status" value="1"/>
</dbReference>
<dbReference type="SMART" id="SM00829">
    <property type="entry name" value="PKS_ER"/>
    <property type="match status" value="1"/>
</dbReference>
<dbReference type="Proteomes" id="UP000778523">
    <property type="component" value="Unassembled WGS sequence"/>
</dbReference>
<evidence type="ECO:0000313" key="2">
    <source>
        <dbReference type="EMBL" id="NSL54200.1"/>
    </source>
</evidence>